<dbReference type="Gene3D" id="3.60.15.10">
    <property type="entry name" value="Ribonuclease Z/Hydroxyacylglutathione hydrolase-like"/>
    <property type="match status" value="1"/>
</dbReference>
<sequence length="155" mass="18006">MADRRGDIRLRFWGVRGSIPCPGPETVKYGGNTACLELRFGEQERLVVIDAGTGIRGLAAHLMKHDLPKGPIKTELFLTHTHWDHIMGFPFFIPMFLPNTELKVFGPVTYEEDTLDKIVGGMLTYRYWPIRMPRNRRPRCRPGRGRFRWTWPPRS</sequence>
<dbReference type="InterPro" id="IPR001279">
    <property type="entry name" value="Metallo-B-lactamas"/>
</dbReference>
<organism evidence="2">
    <name type="scientific">marine sediment metagenome</name>
    <dbReference type="NCBI Taxonomy" id="412755"/>
    <lineage>
        <taxon>unclassified sequences</taxon>
        <taxon>metagenomes</taxon>
        <taxon>ecological metagenomes</taxon>
    </lineage>
</organism>
<evidence type="ECO:0000259" key="1">
    <source>
        <dbReference type="Pfam" id="PF00753"/>
    </source>
</evidence>
<dbReference type="SUPFAM" id="SSF56281">
    <property type="entry name" value="Metallo-hydrolase/oxidoreductase"/>
    <property type="match status" value="1"/>
</dbReference>
<dbReference type="EMBL" id="LAZR01062014">
    <property type="protein sequence ID" value="KKK62390.1"/>
    <property type="molecule type" value="Genomic_DNA"/>
</dbReference>
<accession>A0A0F8XMM7</accession>
<comment type="caution">
    <text evidence="2">The sequence shown here is derived from an EMBL/GenBank/DDBJ whole genome shotgun (WGS) entry which is preliminary data.</text>
</comment>
<feature type="domain" description="Metallo-beta-lactamase" evidence="1">
    <location>
        <begin position="42"/>
        <end position="92"/>
    </location>
</feature>
<dbReference type="AlphaFoldDB" id="A0A0F8XMM7"/>
<name>A0A0F8XMM7_9ZZZZ</name>
<dbReference type="Pfam" id="PF00753">
    <property type="entry name" value="Lactamase_B"/>
    <property type="match status" value="1"/>
</dbReference>
<gene>
    <name evidence="2" type="ORF">LCGC14_3004800</name>
</gene>
<proteinExistence type="predicted"/>
<protein>
    <recommendedName>
        <fullName evidence="1">Metallo-beta-lactamase domain-containing protein</fullName>
    </recommendedName>
</protein>
<feature type="non-terminal residue" evidence="2">
    <location>
        <position position="155"/>
    </location>
</feature>
<evidence type="ECO:0000313" key="2">
    <source>
        <dbReference type="EMBL" id="KKK62390.1"/>
    </source>
</evidence>
<dbReference type="InterPro" id="IPR036866">
    <property type="entry name" value="RibonucZ/Hydroxyglut_hydro"/>
</dbReference>
<reference evidence="2" key="1">
    <citation type="journal article" date="2015" name="Nature">
        <title>Complex archaea that bridge the gap between prokaryotes and eukaryotes.</title>
        <authorList>
            <person name="Spang A."/>
            <person name="Saw J.H."/>
            <person name="Jorgensen S.L."/>
            <person name="Zaremba-Niedzwiedzka K."/>
            <person name="Martijn J."/>
            <person name="Lind A.E."/>
            <person name="van Eijk R."/>
            <person name="Schleper C."/>
            <person name="Guy L."/>
            <person name="Ettema T.J."/>
        </authorList>
    </citation>
    <scope>NUCLEOTIDE SEQUENCE</scope>
</reference>